<accession>A0A4U3MRB3</accession>
<name>A0A4U3MRB3_9ACTN</name>
<keyword evidence="3" id="KW-0238">DNA-binding</keyword>
<dbReference type="Proteomes" id="UP000308705">
    <property type="component" value="Unassembled WGS sequence"/>
</dbReference>
<evidence type="ECO:0000313" key="6">
    <source>
        <dbReference type="Proteomes" id="UP000308705"/>
    </source>
</evidence>
<sequence length="139" mass="15836">MDFVNLGPLERAIMDVLWDAKESLLIREVQALLNQRAEKPWAYTTIQTVAERLVRKRLLFRTAERKAFRYGATKSREEHLTELMLTALAESPDRSPVLSRFAQSVDLDDALRLLDELARRAGRAPAEQPPGWVPPPSVD</sequence>
<proteinExistence type="inferred from homology"/>
<keyword evidence="4" id="KW-0804">Transcription</keyword>
<evidence type="ECO:0000313" key="5">
    <source>
        <dbReference type="EMBL" id="TKK90917.1"/>
    </source>
</evidence>
<dbReference type="Pfam" id="PF03965">
    <property type="entry name" value="Penicillinase_R"/>
    <property type="match status" value="1"/>
</dbReference>
<keyword evidence="6" id="KW-1185">Reference proteome</keyword>
<dbReference type="GO" id="GO:0003677">
    <property type="term" value="F:DNA binding"/>
    <property type="evidence" value="ECO:0007669"/>
    <property type="project" value="UniProtKB-KW"/>
</dbReference>
<comment type="similarity">
    <text evidence="1">Belongs to the BlaI transcriptional regulatory family.</text>
</comment>
<evidence type="ECO:0000256" key="2">
    <source>
        <dbReference type="ARBA" id="ARBA00023015"/>
    </source>
</evidence>
<comment type="caution">
    <text evidence="5">The sequence shown here is derived from an EMBL/GenBank/DDBJ whole genome shotgun (WGS) entry which is preliminary data.</text>
</comment>
<dbReference type="AlphaFoldDB" id="A0A4U3MRB3"/>
<reference evidence="5 6" key="1">
    <citation type="submission" date="2019-04" db="EMBL/GenBank/DDBJ databases">
        <title>Herbidospora sp. NEAU-GS14.nov., a novel actinomycete isolated from soil.</title>
        <authorList>
            <person name="Han L."/>
        </authorList>
    </citation>
    <scope>NUCLEOTIDE SEQUENCE [LARGE SCALE GENOMIC DNA]</scope>
    <source>
        <strain evidence="5 6">NEAU-GS14</strain>
    </source>
</reference>
<dbReference type="SUPFAM" id="SSF46785">
    <property type="entry name" value="Winged helix' DNA-binding domain"/>
    <property type="match status" value="1"/>
</dbReference>
<dbReference type="GO" id="GO:0045892">
    <property type="term" value="P:negative regulation of DNA-templated transcription"/>
    <property type="evidence" value="ECO:0007669"/>
    <property type="project" value="InterPro"/>
</dbReference>
<evidence type="ECO:0000256" key="4">
    <source>
        <dbReference type="ARBA" id="ARBA00023163"/>
    </source>
</evidence>
<protein>
    <submittedName>
        <fullName evidence="5">BlaI/MecI/CopY family transcriptional regulator</fullName>
    </submittedName>
</protein>
<evidence type="ECO:0000256" key="3">
    <source>
        <dbReference type="ARBA" id="ARBA00023125"/>
    </source>
</evidence>
<dbReference type="InterPro" id="IPR005650">
    <property type="entry name" value="BlaI_family"/>
</dbReference>
<keyword evidence="2" id="KW-0805">Transcription regulation</keyword>
<dbReference type="InterPro" id="IPR036390">
    <property type="entry name" value="WH_DNA-bd_sf"/>
</dbReference>
<organism evidence="5 6">
    <name type="scientific">Herbidospora galbida</name>
    <dbReference type="NCBI Taxonomy" id="2575442"/>
    <lineage>
        <taxon>Bacteria</taxon>
        <taxon>Bacillati</taxon>
        <taxon>Actinomycetota</taxon>
        <taxon>Actinomycetes</taxon>
        <taxon>Streptosporangiales</taxon>
        <taxon>Streptosporangiaceae</taxon>
        <taxon>Herbidospora</taxon>
    </lineage>
</organism>
<dbReference type="Gene3D" id="1.10.10.10">
    <property type="entry name" value="Winged helix-like DNA-binding domain superfamily/Winged helix DNA-binding domain"/>
    <property type="match status" value="1"/>
</dbReference>
<gene>
    <name evidence="5" type="ORF">FDA94_03945</name>
</gene>
<dbReference type="InterPro" id="IPR036388">
    <property type="entry name" value="WH-like_DNA-bd_sf"/>
</dbReference>
<evidence type="ECO:0000256" key="1">
    <source>
        <dbReference type="ARBA" id="ARBA00011046"/>
    </source>
</evidence>
<dbReference type="OrthoDB" id="9813987at2"/>
<dbReference type="EMBL" id="SZQA01000002">
    <property type="protein sequence ID" value="TKK90917.1"/>
    <property type="molecule type" value="Genomic_DNA"/>
</dbReference>